<dbReference type="PANTHER" id="PTHR28083:SF1">
    <property type="entry name" value="GOOD FOR FULL DBP5 ACTIVITY PROTEIN 2"/>
    <property type="match status" value="1"/>
</dbReference>
<dbReference type="InterPro" id="IPR040151">
    <property type="entry name" value="Gfd2/YDR514C-like"/>
</dbReference>
<dbReference type="InterPro" id="IPR012337">
    <property type="entry name" value="RNaseH-like_sf"/>
</dbReference>
<evidence type="ECO:0000259" key="3">
    <source>
        <dbReference type="Pfam" id="PF21762"/>
    </source>
</evidence>
<dbReference type="Gene3D" id="3.30.420.10">
    <property type="entry name" value="Ribonuclease H-like superfamily/Ribonuclease H"/>
    <property type="match status" value="1"/>
</dbReference>
<feature type="domain" description="Gfd2/YDR514C-like C-terminal" evidence="3">
    <location>
        <begin position="511"/>
        <end position="714"/>
    </location>
</feature>
<dbReference type="Pfam" id="PF21762">
    <property type="entry name" value="DEDDh_C"/>
    <property type="match status" value="1"/>
</dbReference>
<evidence type="ECO:0000256" key="1">
    <source>
        <dbReference type="SAM" id="Coils"/>
    </source>
</evidence>
<evidence type="ECO:0000313" key="4">
    <source>
        <dbReference type="EMBL" id="TGZ82122.1"/>
    </source>
</evidence>
<dbReference type="EMBL" id="ML220116">
    <property type="protein sequence ID" value="TGZ82122.1"/>
    <property type="molecule type" value="Genomic_DNA"/>
</dbReference>
<name>A0A4S2MZ92_9PEZI</name>
<feature type="region of interest" description="Disordered" evidence="2">
    <location>
        <begin position="61"/>
        <end position="221"/>
    </location>
</feature>
<dbReference type="Proteomes" id="UP000298138">
    <property type="component" value="Unassembled WGS sequence"/>
</dbReference>
<dbReference type="InterPro" id="IPR048519">
    <property type="entry name" value="Gfd2/YDR514C-like_C"/>
</dbReference>
<feature type="coiled-coil region" evidence="1">
    <location>
        <begin position="784"/>
        <end position="815"/>
    </location>
</feature>
<keyword evidence="5" id="KW-1185">Reference proteome</keyword>
<feature type="compositionally biased region" description="Basic residues" evidence="2">
    <location>
        <begin position="101"/>
        <end position="111"/>
    </location>
</feature>
<dbReference type="InParanoid" id="A0A4S2MZ92"/>
<protein>
    <recommendedName>
        <fullName evidence="3">Gfd2/YDR514C-like C-terminal domain-containing protein</fullName>
    </recommendedName>
</protein>
<evidence type="ECO:0000256" key="2">
    <source>
        <dbReference type="SAM" id="MobiDB-lite"/>
    </source>
</evidence>
<feature type="compositionally biased region" description="Basic and acidic residues" evidence="2">
    <location>
        <begin position="116"/>
        <end position="152"/>
    </location>
</feature>
<dbReference type="AlphaFoldDB" id="A0A4S2MZ92"/>
<dbReference type="OrthoDB" id="5953249at2759"/>
<organism evidence="4 5">
    <name type="scientific">Ascodesmis nigricans</name>
    <dbReference type="NCBI Taxonomy" id="341454"/>
    <lineage>
        <taxon>Eukaryota</taxon>
        <taxon>Fungi</taxon>
        <taxon>Dikarya</taxon>
        <taxon>Ascomycota</taxon>
        <taxon>Pezizomycotina</taxon>
        <taxon>Pezizomycetes</taxon>
        <taxon>Pezizales</taxon>
        <taxon>Ascodesmidaceae</taxon>
        <taxon>Ascodesmis</taxon>
    </lineage>
</organism>
<dbReference type="STRING" id="341454.A0A4S2MZ92"/>
<keyword evidence="1" id="KW-0175">Coiled coil</keyword>
<feature type="compositionally biased region" description="Pro residues" evidence="2">
    <location>
        <begin position="84"/>
        <end position="95"/>
    </location>
</feature>
<accession>A0A4S2MZ92</accession>
<dbReference type="InterPro" id="IPR036397">
    <property type="entry name" value="RNaseH_sf"/>
</dbReference>
<dbReference type="SUPFAM" id="SSF53098">
    <property type="entry name" value="Ribonuclease H-like"/>
    <property type="match status" value="1"/>
</dbReference>
<reference evidence="4 5" key="1">
    <citation type="submission" date="2019-04" db="EMBL/GenBank/DDBJ databases">
        <title>Comparative genomics and transcriptomics to analyze fruiting body development in filamentous ascomycetes.</title>
        <authorList>
            <consortium name="DOE Joint Genome Institute"/>
            <person name="Lutkenhaus R."/>
            <person name="Traeger S."/>
            <person name="Breuer J."/>
            <person name="Kuo A."/>
            <person name="Lipzen A."/>
            <person name="Pangilinan J."/>
            <person name="Dilworth D."/>
            <person name="Sandor L."/>
            <person name="Poggeler S."/>
            <person name="Barry K."/>
            <person name="Grigoriev I.V."/>
            <person name="Nowrousian M."/>
        </authorList>
    </citation>
    <scope>NUCLEOTIDE SEQUENCE [LARGE SCALE GENOMIC DNA]</scope>
    <source>
        <strain evidence="4 5">CBS 389.68</strain>
    </source>
</reference>
<sequence>MRPLPLSAPLAKASCLFPARLYFNPARPASISACLSVVPSSTAAAVLLSRVAAKRFVSVSHLQPRSSDDQRPGPVHLGSSLTPPARPRQPSPAEPIQPSAKSKRSRSKKSKAAQSKAEKPKAKKSKAEKSKSAKPEAEKPAAAEPSEAEKPKPKSKPKSKANSRAKGKAKAEKKEKKKAKSKSTTIAPDELTAAKSTVTKSTTKTTTVKTSPSKPTTAKSTITKTTTVKAVTVKTAAVKSSLSKTSAAKTAASKNRYTEAVKQAAKRSGRRHKWEKWPVPNTKKSLLVTWNTSYYPIGVSDTGHLIPPAGKYRLITTLFPMEKFVPVRTLSRWPYEQNRFTKAELQIISPLWAETFNRPWDVYHLETWTNHWFLVSIEQVHEYFKYISEQTGIRKNLLAVPTKSICFRAPENAKEKKPQLVGKSNSREEYDKIIDINNWKEEDMPPERLKYHRKNDIRKAKRQEARKLEKIDWVGQIRTARQVLNFGMHSTAKHEAPDAVGGGELGAQKPVLVSIDVEAWERDQNRITEIGISVLDTAKIPPPDQLPKLSVADLPSDIYTREEKPPRTRACAVVELITARHLRVDEHRYLRNGKFVPDAADNFEFGQSEWVALKNVPRAIGEALRFMDQDGNKRKIIIVGHSVKNDLNYLRTTGYDVFNIKDLGIMDTCKMYAASIGSNQQSGLHKVLNELGVTPWNLHNAGNDAYYTLEAFVRLADRGIVSKAPTAGTTESSTDSAEVISESTALVVVETPVLPPDADYEDLVDAGLINVDHATGQTRKTGLTKREKEERKRVNAQLQAEVEELTSKWDSATIEEKQDSGW</sequence>
<proteinExistence type="predicted"/>
<dbReference type="PANTHER" id="PTHR28083">
    <property type="entry name" value="GOOD FOR FULL DBP5 ACTIVITY PROTEIN 2"/>
    <property type="match status" value="1"/>
</dbReference>
<evidence type="ECO:0000313" key="5">
    <source>
        <dbReference type="Proteomes" id="UP000298138"/>
    </source>
</evidence>
<feature type="compositionally biased region" description="Basic residues" evidence="2">
    <location>
        <begin position="153"/>
        <end position="168"/>
    </location>
</feature>
<dbReference type="GO" id="GO:0005634">
    <property type="term" value="C:nucleus"/>
    <property type="evidence" value="ECO:0007669"/>
    <property type="project" value="TreeGrafter"/>
</dbReference>
<dbReference type="GO" id="GO:0003676">
    <property type="term" value="F:nucleic acid binding"/>
    <property type="evidence" value="ECO:0007669"/>
    <property type="project" value="InterPro"/>
</dbReference>
<feature type="compositionally biased region" description="Low complexity" evidence="2">
    <location>
        <begin position="193"/>
        <end position="221"/>
    </location>
</feature>
<gene>
    <name evidence="4" type="ORF">EX30DRAFT_215760</name>
</gene>